<reference evidence="7 8" key="1">
    <citation type="submission" date="2020-04" db="EMBL/GenBank/DDBJ databases">
        <title>Staphylococcus species from domestic dog.</title>
        <authorList>
            <person name="Paterson G.K."/>
        </authorList>
    </citation>
    <scope>NUCLEOTIDE SEQUENCE [LARGE SCALE GENOMIC DNA]</scope>
    <source>
        <strain evidence="7 8">H16/1A</strain>
    </source>
</reference>
<evidence type="ECO:0000259" key="6">
    <source>
        <dbReference type="Pfam" id="PF01628"/>
    </source>
</evidence>
<dbReference type="InterPro" id="IPR029016">
    <property type="entry name" value="GAF-like_dom_sf"/>
</dbReference>
<keyword evidence="2 5" id="KW-0805">Transcription regulation</keyword>
<evidence type="ECO:0000256" key="1">
    <source>
        <dbReference type="ARBA" id="ARBA00022491"/>
    </source>
</evidence>
<dbReference type="PIRSF" id="PIRSF005485">
    <property type="entry name" value="HrcA"/>
    <property type="match status" value="1"/>
</dbReference>
<dbReference type="InterPro" id="IPR023120">
    <property type="entry name" value="WHTH_transcript_rep_HrcA_IDD"/>
</dbReference>
<dbReference type="InterPro" id="IPR036388">
    <property type="entry name" value="WH-like_DNA-bd_sf"/>
</dbReference>
<dbReference type="Gene3D" id="3.30.450.40">
    <property type="match status" value="1"/>
</dbReference>
<keyword evidence="3 5" id="KW-0346">Stress response</keyword>
<comment type="similarity">
    <text evidence="5">Belongs to the HrcA family.</text>
</comment>
<dbReference type="Pfam" id="PF01628">
    <property type="entry name" value="HrcA"/>
    <property type="match status" value="1"/>
</dbReference>
<keyword evidence="1 5" id="KW-0678">Repressor</keyword>
<dbReference type="SUPFAM" id="SSF55781">
    <property type="entry name" value="GAF domain-like"/>
    <property type="match status" value="1"/>
</dbReference>
<dbReference type="Proteomes" id="UP000751852">
    <property type="component" value="Unassembled WGS sequence"/>
</dbReference>
<evidence type="ECO:0000256" key="5">
    <source>
        <dbReference type="HAMAP-Rule" id="MF_00081"/>
    </source>
</evidence>
<feature type="domain" description="Heat-inducible transcription repressor HrcA C-terminal" evidence="6">
    <location>
        <begin position="107"/>
        <end position="322"/>
    </location>
</feature>
<evidence type="ECO:0000256" key="4">
    <source>
        <dbReference type="ARBA" id="ARBA00023163"/>
    </source>
</evidence>
<dbReference type="PANTHER" id="PTHR34824">
    <property type="entry name" value="HEAT-INDUCIBLE TRANSCRIPTION REPRESSOR HRCA"/>
    <property type="match status" value="1"/>
</dbReference>
<keyword evidence="4 5" id="KW-0804">Transcription</keyword>
<dbReference type="PANTHER" id="PTHR34824:SF1">
    <property type="entry name" value="HEAT-INDUCIBLE TRANSCRIPTION REPRESSOR HRCA"/>
    <property type="match status" value="1"/>
</dbReference>
<dbReference type="Gene3D" id="1.10.10.10">
    <property type="entry name" value="Winged helix-like DNA-binding domain superfamily/Winged helix DNA-binding domain"/>
    <property type="match status" value="1"/>
</dbReference>
<dbReference type="EMBL" id="JABANU010000025">
    <property type="protein sequence ID" value="MBI5975762.1"/>
    <property type="molecule type" value="Genomic_DNA"/>
</dbReference>
<name>A0ABS0TAR0_9STAP</name>
<evidence type="ECO:0000313" key="8">
    <source>
        <dbReference type="Proteomes" id="UP000751852"/>
    </source>
</evidence>
<organism evidence="7 8">
    <name type="scientific">Staphylococcus canis</name>
    <dbReference type="NCBI Taxonomy" id="2724942"/>
    <lineage>
        <taxon>Bacteria</taxon>
        <taxon>Bacillati</taxon>
        <taxon>Bacillota</taxon>
        <taxon>Bacilli</taxon>
        <taxon>Bacillales</taxon>
        <taxon>Staphylococcaceae</taxon>
        <taxon>Staphylococcus</taxon>
    </lineage>
</organism>
<keyword evidence="8" id="KW-1185">Reference proteome</keyword>
<dbReference type="InterPro" id="IPR002571">
    <property type="entry name" value="HrcA"/>
</dbReference>
<evidence type="ECO:0000256" key="2">
    <source>
        <dbReference type="ARBA" id="ARBA00023015"/>
    </source>
</evidence>
<gene>
    <name evidence="5 7" type="primary">hrcA</name>
    <name evidence="7" type="ORF">HHH54_09135</name>
</gene>
<sequence length="329" mass="37449">MITDRQFSILNAIVEDYVELGYPIGSNTIIQTHNVDVSPATIRNEMKLLEQEGLINKTHSSSGRVPSEAGFRLYANQLLTQTPQSQNEQALNMYEMFMAHHFDISSTLEYFARLFSNQIHYTTLVIGPDHSKASIIDIRLIKVNAKHLTVILIFDTGHVKQLNISLHTPINQLSILKVSNYVSQHINNFLKDGNNHHLEAYRLLGFNDEEINLLIRIYFLIHQYQTTESSRVYLGGKNQLIEGLDETTVSSIQPILKYIESNQITDLIRSISEYPISIKIGSEIETDFNDIAILTKPYRIDENLNGYVAVIGPLAMRYQSVIQLLNQVS</sequence>
<protein>
    <recommendedName>
        <fullName evidence="5">Heat-inducible transcription repressor HrcA</fullName>
    </recommendedName>
</protein>
<evidence type="ECO:0000256" key="3">
    <source>
        <dbReference type="ARBA" id="ARBA00023016"/>
    </source>
</evidence>
<dbReference type="InterPro" id="IPR021153">
    <property type="entry name" value="HrcA_C"/>
</dbReference>
<accession>A0ABS0TAR0</accession>
<dbReference type="NCBIfam" id="TIGR00331">
    <property type="entry name" value="hrcA"/>
    <property type="match status" value="1"/>
</dbReference>
<dbReference type="HAMAP" id="MF_00081">
    <property type="entry name" value="HrcA"/>
    <property type="match status" value="1"/>
</dbReference>
<proteinExistence type="inferred from homology"/>
<evidence type="ECO:0000313" key="7">
    <source>
        <dbReference type="EMBL" id="MBI5975762.1"/>
    </source>
</evidence>
<comment type="caution">
    <text evidence="7">The sequence shown here is derived from an EMBL/GenBank/DDBJ whole genome shotgun (WGS) entry which is preliminary data.</text>
</comment>
<dbReference type="InterPro" id="IPR036390">
    <property type="entry name" value="WH_DNA-bd_sf"/>
</dbReference>
<dbReference type="Gene3D" id="3.30.390.60">
    <property type="entry name" value="Heat-inducible transcription repressor hrca homolog, domain 3"/>
    <property type="match status" value="1"/>
</dbReference>
<dbReference type="SUPFAM" id="SSF46785">
    <property type="entry name" value="Winged helix' DNA-binding domain"/>
    <property type="match status" value="1"/>
</dbReference>
<dbReference type="RefSeq" id="WP_198618535.1">
    <property type="nucleotide sequence ID" value="NZ_JABANU010000025.1"/>
</dbReference>
<comment type="function">
    <text evidence="5">Negative regulator of class I heat shock genes (grpE-dnaK-dnaJ and groELS operons). Prevents heat-shock induction of these operons.</text>
</comment>